<gene>
    <name evidence="2" type="ORF">HSBAA_26850</name>
</gene>
<dbReference type="Gene3D" id="3.20.20.450">
    <property type="entry name" value="EAL domain"/>
    <property type="match status" value="1"/>
</dbReference>
<dbReference type="KEGG" id="hsr:HSBAA_26850"/>
<dbReference type="Pfam" id="PF00563">
    <property type="entry name" value="EAL"/>
    <property type="match status" value="1"/>
</dbReference>
<accession>A0A455U9Q0</accession>
<dbReference type="InterPro" id="IPR035919">
    <property type="entry name" value="EAL_sf"/>
</dbReference>
<evidence type="ECO:0000313" key="3">
    <source>
        <dbReference type="Proteomes" id="UP000320231"/>
    </source>
</evidence>
<sequence>MGAEALLRWQHPTLGDVSPGEFIPLIENTPMAKPLTQWVLRHAVRQAAAWHRQGKTLQISVNVSATNLEEEDFAIRLLDEMAYAALPSTAIEVELTESALIGRGEMAANQLKALIAAGLQIAIDDFGTGYSSLSYLHEIPAHTVK</sequence>
<dbReference type="AlphaFoldDB" id="A0A455U9Q0"/>
<dbReference type="InterPro" id="IPR001633">
    <property type="entry name" value="EAL_dom"/>
</dbReference>
<reference evidence="2 3" key="1">
    <citation type="journal article" date="2019" name="Microbiol. Resour. Announc.">
        <title>Complete Genome Sequence of Halomonas sulfidaeris Strain Esulfide1 Isolated from a Metal Sulfide Rock at a Depth of 2,200 Meters, Obtained Using Nanopore Sequencing.</title>
        <authorList>
            <person name="Saito M."/>
            <person name="Nishigata A."/>
            <person name="Galipon J."/>
            <person name="Arakawa K."/>
        </authorList>
    </citation>
    <scope>NUCLEOTIDE SEQUENCE [LARGE SCALE GENOMIC DNA]</scope>
    <source>
        <strain evidence="2 3">ATCC BAA-803</strain>
    </source>
</reference>
<dbReference type="SMART" id="SM00052">
    <property type="entry name" value="EAL"/>
    <property type="match status" value="1"/>
</dbReference>
<dbReference type="InterPro" id="IPR050706">
    <property type="entry name" value="Cyclic-di-GMP_PDE-like"/>
</dbReference>
<dbReference type="SUPFAM" id="SSF141868">
    <property type="entry name" value="EAL domain-like"/>
    <property type="match status" value="1"/>
</dbReference>
<dbReference type="PANTHER" id="PTHR33121:SF19">
    <property type="entry name" value="CYCLIC DI-GMP PHOSPHODIESTERASE PA2567"/>
    <property type="match status" value="1"/>
</dbReference>
<dbReference type="PANTHER" id="PTHR33121">
    <property type="entry name" value="CYCLIC DI-GMP PHOSPHODIESTERASE PDEF"/>
    <property type="match status" value="1"/>
</dbReference>
<dbReference type="PROSITE" id="PS50883">
    <property type="entry name" value="EAL"/>
    <property type="match status" value="1"/>
</dbReference>
<protein>
    <recommendedName>
        <fullName evidence="1">EAL domain-containing protein</fullName>
    </recommendedName>
</protein>
<dbReference type="CDD" id="cd01948">
    <property type="entry name" value="EAL"/>
    <property type="match status" value="1"/>
</dbReference>
<proteinExistence type="predicted"/>
<dbReference type="EMBL" id="AP019514">
    <property type="protein sequence ID" value="BBI61379.1"/>
    <property type="molecule type" value="Genomic_DNA"/>
</dbReference>
<feature type="domain" description="EAL" evidence="1">
    <location>
        <begin position="1"/>
        <end position="145"/>
    </location>
</feature>
<evidence type="ECO:0000313" key="2">
    <source>
        <dbReference type="EMBL" id="BBI61379.1"/>
    </source>
</evidence>
<dbReference type="Proteomes" id="UP000320231">
    <property type="component" value="Chromosome"/>
</dbReference>
<dbReference type="GO" id="GO:0071111">
    <property type="term" value="F:cyclic-guanylate-specific phosphodiesterase activity"/>
    <property type="evidence" value="ECO:0007669"/>
    <property type="project" value="InterPro"/>
</dbReference>
<evidence type="ECO:0000259" key="1">
    <source>
        <dbReference type="PROSITE" id="PS50883"/>
    </source>
</evidence>
<name>A0A455U9Q0_9GAMM</name>
<organism evidence="2 3">
    <name type="scientific">Vreelandella sulfidaeris</name>
    <dbReference type="NCBI Taxonomy" id="115553"/>
    <lineage>
        <taxon>Bacteria</taxon>
        <taxon>Pseudomonadati</taxon>
        <taxon>Pseudomonadota</taxon>
        <taxon>Gammaproteobacteria</taxon>
        <taxon>Oceanospirillales</taxon>
        <taxon>Halomonadaceae</taxon>
        <taxon>Vreelandella</taxon>
    </lineage>
</organism>